<accession>A0ACC5Q1P4</accession>
<dbReference type="EMBL" id="JADEWF010000025">
    <property type="protein sequence ID" value="MBE9218970.1"/>
    <property type="molecule type" value="Genomic_DNA"/>
</dbReference>
<keyword evidence="1" id="KW-0489">Methyltransferase</keyword>
<sequence length="615" mass="72204">MNFSKEFINDTNCGSSEFMNWIKTRETDRPNLPTQDGEIDYWEIFMQQQNILISSVDDLKKQRYDVIPSNPRFIENEQKIGKPIIRRHEDEYGISIAYIPNRVETVYFFQKENINSFIKYNESKYLGIYFLVGKDNNKNTRVYVGQSQKISTRLNQHINKKEFWIDTYVLVSITNSLNKAQSDYLEKKFIELLLKSPEITLDNAHTYQNNNKNTANLNDPDLRDTDDFFNHAKELLREIGLKLGGYHTYCWRDWAANEDFTSDKLKSFINNDEAILPDGNKDAGLLAHGFEYPDINDGNSLRFTLSEMGEKNWVDVILTNPPFGGEEEDRIKNNFPKDRQTKETALLFLQLIMRRLRQRPKPGRAAVVFPNGVLFGDNMCAKIKEDLLKNFNLYTIVRLLNGVFAPYTSIPTNLLFFDRSGQTDEIWYYEIPLPEGRKTYTKTKPIQDEDFAECVAWWQNREENQNAWKYNFREVYDQARADAVPFWDAGNEAEERANNLAKNVRELTEKIKDLENSILDFSPPKEVTKVKQQIQKIQDQVKQFQTEEQNQREVAKEQKAKGDAIYWTIYNLDRKNPNNQTDFEHLPPEQLVNDILEKDRRVARIMSEIKAILEQ</sequence>
<evidence type="ECO:0000313" key="1">
    <source>
        <dbReference type="EMBL" id="MBE9218970.1"/>
    </source>
</evidence>
<evidence type="ECO:0000313" key="2">
    <source>
        <dbReference type="Proteomes" id="UP000597867"/>
    </source>
</evidence>
<proteinExistence type="predicted"/>
<reference evidence="1" key="1">
    <citation type="submission" date="2020-10" db="EMBL/GenBank/DDBJ databases">
        <authorList>
            <person name="Castelo-Branco R."/>
            <person name="Eusebio N."/>
            <person name="Adriana R."/>
            <person name="Vieira A."/>
            <person name="Brugerolle De Fraissinette N."/>
            <person name="Rezende De Castro R."/>
            <person name="Schneider M.P."/>
            <person name="Vasconcelos V."/>
            <person name="Leao P.N."/>
        </authorList>
    </citation>
    <scope>NUCLEOTIDE SEQUENCE</scope>
    <source>
        <strain evidence="1">LEGE 04289</strain>
    </source>
</reference>
<organism evidence="1 2">
    <name type="scientific">Dolichospermum flos-aquae LEGE 04289</name>
    <dbReference type="NCBI Taxonomy" id="1828708"/>
    <lineage>
        <taxon>Bacteria</taxon>
        <taxon>Bacillati</taxon>
        <taxon>Cyanobacteriota</taxon>
        <taxon>Cyanophyceae</taxon>
        <taxon>Nostocales</taxon>
        <taxon>Aphanizomenonaceae</taxon>
        <taxon>Dolichospermum</taxon>
    </lineage>
</organism>
<keyword evidence="1" id="KW-0808">Transferase</keyword>
<gene>
    <name evidence="1" type="ORF">IQ222_09240</name>
</gene>
<protein>
    <submittedName>
        <fullName evidence="1">N-6 DNA methylase</fullName>
    </submittedName>
</protein>
<keyword evidence="2" id="KW-1185">Reference proteome</keyword>
<comment type="caution">
    <text evidence="1">The sequence shown here is derived from an EMBL/GenBank/DDBJ whole genome shotgun (WGS) entry which is preliminary data.</text>
</comment>
<dbReference type="Proteomes" id="UP000597867">
    <property type="component" value="Unassembled WGS sequence"/>
</dbReference>
<name>A0ACC5Q1P4_DOLFA</name>